<comment type="caution">
    <text evidence="3">The sequence shown here is derived from an EMBL/GenBank/DDBJ whole genome shotgun (WGS) entry which is preliminary data.</text>
</comment>
<dbReference type="PROSITE" id="PS50206">
    <property type="entry name" value="RHODANESE_3"/>
    <property type="match status" value="2"/>
</dbReference>
<dbReference type="InterPro" id="IPR001763">
    <property type="entry name" value="Rhodanese-like_dom"/>
</dbReference>
<name>A0A5B0DYE8_9HYPH</name>
<dbReference type="InterPro" id="IPR051126">
    <property type="entry name" value="Thiosulfate_sulfurtransferase"/>
</dbReference>
<keyword evidence="4" id="KW-1185">Reference proteome</keyword>
<reference evidence="3 4" key="1">
    <citation type="submission" date="2019-08" db="EMBL/GenBank/DDBJ databases">
        <title>Aureimonas fodiniaquatilis sp. nov., isolated from a coal mine wastewater.</title>
        <authorList>
            <person name="Kim W."/>
        </authorList>
    </citation>
    <scope>NUCLEOTIDE SEQUENCE [LARGE SCALE GENOMIC DNA]</scope>
    <source>
        <strain evidence="3 4">CAU 1482</strain>
    </source>
</reference>
<dbReference type="Pfam" id="PF00581">
    <property type="entry name" value="Rhodanese"/>
    <property type="match status" value="2"/>
</dbReference>
<dbReference type="PANTHER" id="PTHR43855">
    <property type="entry name" value="THIOSULFATE SULFURTRANSFERASE"/>
    <property type="match status" value="1"/>
</dbReference>
<dbReference type="GO" id="GO:0004792">
    <property type="term" value="F:thiosulfate-cyanide sulfurtransferase activity"/>
    <property type="evidence" value="ECO:0007669"/>
    <property type="project" value="InterPro"/>
</dbReference>
<dbReference type="PANTHER" id="PTHR43855:SF1">
    <property type="entry name" value="THIOSULFATE SULFURTRANSFERASE"/>
    <property type="match status" value="1"/>
</dbReference>
<dbReference type="EMBL" id="VTWH01000002">
    <property type="protein sequence ID" value="KAA0970885.1"/>
    <property type="molecule type" value="Genomic_DNA"/>
</dbReference>
<keyword evidence="3" id="KW-0808">Transferase</keyword>
<accession>A0A5B0DYE8</accession>
<dbReference type="Proteomes" id="UP000324738">
    <property type="component" value="Unassembled WGS sequence"/>
</dbReference>
<dbReference type="Gene3D" id="3.40.250.10">
    <property type="entry name" value="Rhodanese-like domain"/>
    <property type="match status" value="2"/>
</dbReference>
<dbReference type="PROSITE" id="PS00380">
    <property type="entry name" value="RHODANESE_1"/>
    <property type="match status" value="1"/>
</dbReference>
<dbReference type="SMART" id="SM00450">
    <property type="entry name" value="RHOD"/>
    <property type="match status" value="2"/>
</dbReference>
<evidence type="ECO:0000313" key="3">
    <source>
        <dbReference type="EMBL" id="KAA0970885.1"/>
    </source>
</evidence>
<feature type="domain" description="Rhodanese" evidence="2">
    <location>
        <begin position="15"/>
        <end position="122"/>
    </location>
</feature>
<proteinExistence type="predicted"/>
<dbReference type="AlphaFoldDB" id="A0A5B0DYE8"/>
<dbReference type="RefSeq" id="WP_149300197.1">
    <property type="nucleotide sequence ID" value="NZ_VTWH01000002.1"/>
</dbReference>
<dbReference type="InterPro" id="IPR001307">
    <property type="entry name" value="Thiosulphate_STrfase_CS"/>
</dbReference>
<keyword evidence="1" id="KW-0677">Repeat</keyword>
<evidence type="ECO:0000313" key="4">
    <source>
        <dbReference type="Proteomes" id="UP000324738"/>
    </source>
</evidence>
<sequence length="267" mass="28482">MTNQSPILEPEAFASWQHHHILDAREPAAFEAGHLPGAVPVSAKAWDQAAKATETGPANLDYWAKLIGGLGIDGSKTVVVIDDGKLTDAARIWFFLQHFGVDARVVDGGWPVLTKQELTVETGPASPPASATFQPEPAVYATYYDRAALADVLGDDVQIWDARTPAEYAGDDARRNPRPGRIPGAKLLNHVALTNSATGRLEQPDVLSKLLEDAGFLPGKPIIAYCEGGGRAALAVLVATSLGYPEPGAYYSSFADWSPDLSVPVER</sequence>
<dbReference type="OrthoDB" id="9781034at2"/>
<gene>
    <name evidence="3" type="ORF">FPY71_10480</name>
</gene>
<feature type="domain" description="Rhodanese" evidence="2">
    <location>
        <begin position="153"/>
        <end position="266"/>
    </location>
</feature>
<dbReference type="SUPFAM" id="SSF52821">
    <property type="entry name" value="Rhodanese/Cell cycle control phosphatase"/>
    <property type="match status" value="2"/>
</dbReference>
<evidence type="ECO:0000259" key="2">
    <source>
        <dbReference type="PROSITE" id="PS50206"/>
    </source>
</evidence>
<dbReference type="InterPro" id="IPR036873">
    <property type="entry name" value="Rhodanese-like_dom_sf"/>
</dbReference>
<protein>
    <submittedName>
        <fullName evidence="3">Sulfurtransferase</fullName>
    </submittedName>
</protein>
<organism evidence="3 4">
    <name type="scientific">Aureimonas fodinaquatilis</name>
    <dbReference type="NCBI Taxonomy" id="2565783"/>
    <lineage>
        <taxon>Bacteria</taxon>
        <taxon>Pseudomonadati</taxon>
        <taxon>Pseudomonadota</taxon>
        <taxon>Alphaproteobacteria</taxon>
        <taxon>Hyphomicrobiales</taxon>
        <taxon>Aurantimonadaceae</taxon>
        <taxon>Aureimonas</taxon>
    </lineage>
</organism>
<evidence type="ECO:0000256" key="1">
    <source>
        <dbReference type="ARBA" id="ARBA00022737"/>
    </source>
</evidence>